<feature type="domain" description="Thoeris anti-defense 2-like" evidence="1">
    <location>
        <begin position="43"/>
        <end position="111"/>
    </location>
</feature>
<name>A0ABU4SAQ9_9GAMM</name>
<dbReference type="InterPro" id="IPR021361">
    <property type="entry name" value="Tad2-like_dom"/>
</dbReference>
<dbReference type="EMBL" id="VCDN01000041">
    <property type="protein sequence ID" value="MDX7987845.1"/>
    <property type="molecule type" value="Genomic_DNA"/>
</dbReference>
<feature type="domain" description="DUF7823" evidence="2">
    <location>
        <begin position="165"/>
        <end position="287"/>
    </location>
</feature>
<evidence type="ECO:0000259" key="1">
    <source>
        <dbReference type="Pfam" id="PF11195"/>
    </source>
</evidence>
<organism evidence="3 4">
    <name type="scientific">Xenorhabdus santafensis</name>
    <dbReference type="NCBI Taxonomy" id="2582833"/>
    <lineage>
        <taxon>Bacteria</taxon>
        <taxon>Pseudomonadati</taxon>
        <taxon>Pseudomonadota</taxon>
        <taxon>Gammaproteobacteria</taxon>
        <taxon>Enterobacterales</taxon>
        <taxon>Morganellaceae</taxon>
        <taxon>Xenorhabdus</taxon>
    </lineage>
</organism>
<comment type="caution">
    <text evidence="3">The sequence shown here is derived from an EMBL/GenBank/DDBJ whole genome shotgun (WGS) entry which is preliminary data.</text>
</comment>
<proteinExistence type="predicted"/>
<dbReference type="InterPro" id="IPR056725">
    <property type="entry name" value="DUF7823"/>
</dbReference>
<dbReference type="Pfam" id="PF11195">
    <property type="entry name" value="Tad2-like"/>
    <property type="match status" value="1"/>
</dbReference>
<gene>
    <name evidence="3" type="ORF">FE392_10955</name>
</gene>
<evidence type="ECO:0000259" key="2">
    <source>
        <dbReference type="Pfam" id="PF25136"/>
    </source>
</evidence>
<evidence type="ECO:0000313" key="4">
    <source>
        <dbReference type="Proteomes" id="UP001271890"/>
    </source>
</evidence>
<keyword evidence="4" id="KW-1185">Reference proteome</keyword>
<dbReference type="Proteomes" id="UP001271890">
    <property type="component" value="Unassembled WGS sequence"/>
</dbReference>
<sequence>MSEVNKPEKQNKKMGFECQINPDDYKVKAKVELSNDITAPVGSFPWAIIQVYLGKKMRCKDWSYPEKYIYLNTQKADDDKAEQVYLQVHDRHDHSRDWLPDQDDMVACDWEEAKVKLKPVCPEDSMYVFDLTIEYASSKDTLGGLMEMWGYVDETDAIKWNPNHHAVGAINIVSNNAEIVQTDSFYWVETPNTSGSWNMLKWNVSTPHNKESYEKIKNLFNNKNLYITVDSITYYLGKPYVPTYSEDVYKCFTSYALGIPYSSEAGKLREILKQQIGKTKRFCVTWRDE</sequence>
<reference evidence="4" key="1">
    <citation type="journal article" date="2024" name="Toxins">
        <title>Genome Sequence Analysis of Native Xenorhabdus Strains Isolated from Entomopathogenic Nematodes in Argentina.</title>
        <authorList>
            <person name="Palma L."/>
            <person name="Frizzo L."/>
            <person name="Kaiser S."/>
            <person name="Berry C."/>
            <person name="Caballero P."/>
            <person name="Bode H.B."/>
            <person name="Del Valle E.E."/>
        </authorList>
    </citation>
    <scope>NUCLEOTIDE SEQUENCE [LARGE SCALE GENOMIC DNA]</scope>
    <source>
        <strain evidence="4">12</strain>
    </source>
</reference>
<protein>
    <submittedName>
        <fullName evidence="3">DUF2829 domain-containing protein</fullName>
    </submittedName>
</protein>
<accession>A0ABU4SAQ9</accession>
<evidence type="ECO:0000313" key="3">
    <source>
        <dbReference type="EMBL" id="MDX7987845.1"/>
    </source>
</evidence>
<dbReference type="RefSeq" id="WP_319930262.1">
    <property type="nucleotide sequence ID" value="NZ_VCDN01000041.1"/>
</dbReference>
<dbReference type="Pfam" id="PF25136">
    <property type="entry name" value="DUF7823"/>
    <property type="match status" value="1"/>
</dbReference>